<organism evidence="12">
    <name type="scientific">freshwater metagenome</name>
    <dbReference type="NCBI Taxonomy" id="449393"/>
    <lineage>
        <taxon>unclassified sequences</taxon>
        <taxon>metagenomes</taxon>
        <taxon>ecological metagenomes</taxon>
    </lineage>
</organism>
<evidence type="ECO:0000259" key="11">
    <source>
        <dbReference type="Pfam" id="PF01467"/>
    </source>
</evidence>
<dbReference type="NCBIfam" id="TIGR01510">
    <property type="entry name" value="coaD_prev_kdtB"/>
    <property type="match status" value="1"/>
</dbReference>
<evidence type="ECO:0000256" key="6">
    <source>
        <dbReference type="ARBA" id="ARBA00022741"/>
    </source>
</evidence>
<evidence type="ECO:0000256" key="8">
    <source>
        <dbReference type="ARBA" id="ARBA00022842"/>
    </source>
</evidence>
<keyword evidence="3" id="KW-0963">Cytoplasm</keyword>
<keyword evidence="5" id="KW-0548">Nucleotidyltransferase</keyword>
<dbReference type="EMBL" id="CAEZTO010000011">
    <property type="protein sequence ID" value="CAB4572791.1"/>
    <property type="molecule type" value="Genomic_DNA"/>
</dbReference>
<keyword evidence="4" id="KW-0808">Transferase</keyword>
<dbReference type="PANTHER" id="PTHR21342:SF1">
    <property type="entry name" value="PHOSPHOPANTETHEINE ADENYLYLTRANSFERASE"/>
    <property type="match status" value="1"/>
</dbReference>
<evidence type="ECO:0000256" key="3">
    <source>
        <dbReference type="ARBA" id="ARBA00022490"/>
    </source>
</evidence>
<dbReference type="Gene3D" id="3.40.50.620">
    <property type="entry name" value="HUPs"/>
    <property type="match status" value="1"/>
</dbReference>
<dbReference type="SUPFAM" id="SSF52374">
    <property type="entry name" value="Nucleotidylyl transferase"/>
    <property type="match status" value="1"/>
</dbReference>
<dbReference type="InterPro" id="IPR014729">
    <property type="entry name" value="Rossmann-like_a/b/a_fold"/>
</dbReference>
<feature type="domain" description="Cytidyltransferase-like" evidence="11">
    <location>
        <begin position="5"/>
        <end position="135"/>
    </location>
</feature>
<sequence>MAIAIYPGSFDPVTLGHLSVIRRAKGFSEKLIVLVSHNPSKKTLFSSQERISLIEQSLNELGLSGIEVRALDNGLLAEQAKSLGAQIIIKGLRTAADLDYELQFASMNRDLTKVETVFLPTEPQYSQISSSLIREVAVLGGDVSNHVTKAVSKALAEKVGK</sequence>
<dbReference type="InterPro" id="IPR004821">
    <property type="entry name" value="Cyt_trans-like"/>
</dbReference>
<keyword evidence="6" id="KW-0547">Nucleotide-binding</keyword>
<dbReference type="PRINTS" id="PR01020">
    <property type="entry name" value="LPSBIOSNTHSS"/>
</dbReference>
<evidence type="ECO:0000256" key="5">
    <source>
        <dbReference type="ARBA" id="ARBA00022695"/>
    </source>
</evidence>
<accession>A0A6J6BSJ0</accession>
<evidence type="ECO:0000256" key="7">
    <source>
        <dbReference type="ARBA" id="ARBA00022840"/>
    </source>
</evidence>
<evidence type="ECO:0000256" key="4">
    <source>
        <dbReference type="ARBA" id="ARBA00022679"/>
    </source>
</evidence>
<evidence type="ECO:0000256" key="9">
    <source>
        <dbReference type="ARBA" id="ARBA00022993"/>
    </source>
</evidence>
<keyword evidence="8" id="KW-0460">Magnesium</keyword>
<evidence type="ECO:0000256" key="1">
    <source>
        <dbReference type="ARBA" id="ARBA00012392"/>
    </source>
</evidence>
<gene>
    <name evidence="12" type="ORF">UFOPK1503_00291</name>
    <name evidence="13" type="ORF">UFOPK1693_00833</name>
</gene>
<evidence type="ECO:0000313" key="13">
    <source>
        <dbReference type="EMBL" id="CAB4572791.1"/>
    </source>
</evidence>
<dbReference type="PANTHER" id="PTHR21342">
    <property type="entry name" value="PHOSPHOPANTETHEINE ADENYLYLTRANSFERASE"/>
    <property type="match status" value="1"/>
</dbReference>
<dbReference type="InterPro" id="IPR001980">
    <property type="entry name" value="PPAT"/>
</dbReference>
<dbReference type="NCBIfam" id="TIGR00125">
    <property type="entry name" value="cyt_tran_rel"/>
    <property type="match status" value="1"/>
</dbReference>
<dbReference type="HAMAP" id="MF_00151">
    <property type="entry name" value="PPAT_bact"/>
    <property type="match status" value="1"/>
</dbReference>
<dbReference type="Pfam" id="PF01467">
    <property type="entry name" value="CTP_transf_like"/>
    <property type="match status" value="1"/>
</dbReference>
<evidence type="ECO:0000313" key="12">
    <source>
        <dbReference type="EMBL" id="CAB4541627.1"/>
    </source>
</evidence>
<keyword evidence="9" id="KW-0173">Coenzyme A biosynthesis</keyword>
<dbReference type="GO" id="GO:0015937">
    <property type="term" value="P:coenzyme A biosynthetic process"/>
    <property type="evidence" value="ECO:0007669"/>
    <property type="project" value="UniProtKB-KW"/>
</dbReference>
<dbReference type="EMBL" id="CAEZST010000003">
    <property type="protein sequence ID" value="CAB4541627.1"/>
    <property type="molecule type" value="Genomic_DNA"/>
</dbReference>
<reference evidence="12" key="1">
    <citation type="submission" date="2020-05" db="EMBL/GenBank/DDBJ databases">
        <authorList>
            <person name="Chiriac C."/>
            <person name="Salcher M."/>
            <person name="Ghai R."/>
            <person name="Kavagutti S V."/>
        </authorList>
    </citation>
    <scope>NUCLEOTIDE SEQUENCE</scope>
</reference>
<evidence type="ECO:0000256" key="10">
    <source>
        <dbReference type="ARBA" id="ARBA00029346"/>
    </source>
</evidence>
<dbReference type="EC" id="2.7.7.3" evidence="1"/>
<evidence type="ECO:0000256" key="2">
    <source>
        <dbReference type="ARBA" id="ARBA00013868"/>
    </source>
</evidence>
<dbReference type="GO" id="GO:0005524">
    <property type="term" value="F:ATP binding"/>
    <property type="evidence" value="ECO:0007669"/>
    <property type="project" value="UniProtKB-KW"/>
</dbReference>
<keyword evidence="7" id="KW-0067">ATP-binding</keyword>
<comment type="catalytic activity">
    <reaction evidence="10">
        <text>(R)-4'-phosphopantetheine + ATP + H(+) = 3'-dephospho-CoA + diphosphate</text>
        <dbReference type="Rhea" id="RHEA:19801"/>
        <dbReference type="ChEBI" id="CHEBI:15378"/>
        <dbReference type="ChEBI" id="CHEBI:30616"/>
        <dbReference type="ChEBI" id="CHEBI:33019"/>
        <dbReference type="ChEBI" id="CHEBI:57328"/>
        <dbReference type="ChEBI" id="CHEBI:61723"/>
        <dbReference type="EC" id="2.7.7.3"/>
    </reaction>
</comment>
<protein>
    <recommendedName>
        <fullName evidence="2">Phosphopantetheine adenylyltransferase</fullName>
        <ecNumber evidence="1">2.7.7.3</ecNumber>
    </recommendedName>
</protein>
<dbReference type="GO" id="GO:0004595">
    <property type="term" value="F:pantetheine-phosphate adenylyltransferase activity"/>
    <property type="evidence" value="ECO:0007669"/>
    <property type="project" value="UniProtKB-EC"/>
</dbReference>
<dbReference type="CDD" id="cd02163">
    <property type="entry name" value="PPAT"/>
    <property type="match status" value="1"/>
</dbReference>
<name>A0A6J6BSJ0_9ZZZZ</name>
<proteinExistence type="inferred from homology"/>
<dbReference type="AlphaFoldDB" id="A0A6J6BSJ0"/>